<dbReference type="EMBL" id="CAKXAJ010009327">
    <property type="protein sequence ID" value="CAH2211135.1"/>
    <property type="molecule type" value="Genomic_DNA"/>
</dbReference>
<protein>
    <submittedName>
        <fullName evidence="2">Jg363 protein</fullName>
    </submittedName>
</protein>
<gene>
    <name evidence="2" type="primary">jg363</name>
    <name evidence="2" type="ORF">PAEG_LOCUS2972</name>
</gene>
<evidence type="ECO:0000313" key="3">
    <source>
        <dbReference type="Proteomes" id="UP000838756"/>
    </source>
</evidence>
<dbReference type="AlphaFoldDB" id="A0A8S4QPC4"/>
<reference evidence="2" key="1">
    <citation type="submission" date="2022-03" db="EMBL/GenBank/DDBJ databases">
        <authorList>
            <person name="Lindestad O."/>
        </authorList>
    </citation>
    <scope>NUCLEOTIDE SEQUENCE</scope>
</reference>
<evidence type="ECO:0000313" key="2">
    <source>
        <dbReference type="EMBL" id="CAH2211135.1"/>
    </source>
</evidence>
<comment type="caution">
    <text evidence="2">The sequence shown here is derived from an EMBL/GenBank/DDBJ whole genome shotgun (WGS) entry which is preliminary data.</text>
</comment>
<feature type="region of interest" description="Disordered" evidence="1">
    <location>
        <begin position="36"/>
        <end position="57"/>
    </location>
</feature>
<organism evidence="2 3">
    <name type="scientific">Pararge aegeria aegeria</name>
    <dbReference type="NCBI Taxonomy" id="348720"/>
    <lineage>
        <taxon>Eukaryota</taxon>
        <taxon>Metazoa</taxon>
        <taxon>Ecdysozoa</taxon>
        <taxon>Arthropoda</taxon>
        <taxon>Hexapoda</taxon>
        <taxon>Insecta</taxon>
        <taxon>Pterygota</taxon>
        <taxon>Neoptera</taxon>
        <taxon>Endopterygota</taxon>
        <taxon>Lepidoptera</taxon>
        <taxon>Glossata</taxon>
        <taxon>Ditrysia</taxon>
        <taxon>Papilionoidea</taxon>
        <taxon>Nymphalidae</taxon>
        <taxon>Satyrinae</taxon>
        <taxon>Satyrini</taxon>
        <taxon>Parargina</taxon>
        <taxon>Pararge</taxon>
    </lineage>
</organism>
<keyword evidence="3" id="KW-1185">Reference proteome</keyword>
<dbReference type="Proteomes" id="UP000838756">
    <property type="component" value="Unassembled WGS sequence"/>
</dbReference>
<sequence length="88" mass="9622">MKEELRRKKEIRSRKQGYIHSLADIKVAVGGKRISGRKDGRSVAADPPQCIDESKGVTERRLDASATKTLAFLNPCEVTLSSTGLPVV</sequence>
<proteinExistence type="predicted"/>
<evidence type="ECO:0000256" key="1">
    <source>
        <dbReference type="SAM" id="MobiDB-lite"/>
    </source>
</evidence>
<name>A0A8S4QPC4_9NEOP</name>
<accession>A0A8S4QPC4</accession>